<dbReference type="Gene3D" id="3.55.50.10">
    <property type="entry name" value="Baseplate protein-like domains"/>
    <property type="match status" value="1"/>
</dbReference>
<organism evidence="2 3">
    <name type="scientific">Dulcicalothrix desertica PCC 7102</name>
    <dbReference type="NCBI Taxonomy" id="232991"/>
    <lineage>
        <taxon>Bacteria</taxon>
        <taxon>Bacillati</taxon>
        <taxon>Cyanobacteriota</taxon>
        <taxon>Cyanophyceae</taxon>
        <taxon>Nostocales</taxon>
        <taxon>Calotrichaceae</taxon>
        <taxon>Dulcicalothrix</taxon>
    </lineage>
</organism>
<keyword evidence="3" id="KW-1185">Reference proteome</keyword>
<dbReference type="SUPFAM" id="SSF69255">
    <property type="entry name" value="gp5 N-terminal domain-like"/>
    <property type="match status" value="1"/>
</dbReference>
<dbReference type="OrthoDB" id="9762420at2"/>
<dbReference type="Pfam" id="PF04717">
    <property type="entry name" value="Phage_base_V"/>
    <property type="match status" value="1"/>
</dbReference>
<dbReference type="RefSeq" id="WP_127087760.1">
    <property type="nucleotide sequence ID" value="NZ_RSCL01000073.1"/>
</dbReference>
<dbReference type="AlphaFoldDB" id="A0A3S1AHV1"/>
<name>A0A3S1AHV1_9CYAN</name>
<dbReference type="InterPro" id="IPR006531">
    <property type="entry name" value="Gp5/Vgr_OB"/>
</dbReference>
<sequence length="635" mass="69958">MAQQSLYLAQPIIEIGGQQATPELMKDLLQITIEESLHLPAMFTLVVHNSYLPTNDKAQYQPWRHEKLFEIGKKIRLGFISSTTQDLRFQMEKQGYLIDGEITAIEVHFNNKSEAPIIVRGYDTSHRLHRGRQNRSFLNNTDSDIVRKVATEVGIQLGRIDESGEAHEYVFQENQTNMEFLRERAARIGFELFIEEGKINFRKPEAQVAVQLKWLEEISSFSTRVTSAEQVSAVEVRSWDYTQKNIITSTANSEMVITNTGNQKGSTSSNKFNIGIPPKMTVVDKPVFSAKEAEVMAQALCDELGGEFVYADAKAEGNPKIRPGRFVTLQNMGERFSGKYYITETRHFYSQRVYTTEFSVRGLRSGNLYTSISPQIRLQPGQTFLVGIVTNNQDPKGLSRVKVKFPTLTEEHESYWARVVSTGAGIGRGTDWLPEINDEVLVGFEHGDIHRPYIIGAVWNGKDAPPTPVRDSVVGGRVRLRTFKTRVGHQLQFVDEDKGASNTGVYIQTIAGHKISINDTKKFIELKTASGQVVNLDDTLGTISITANTMISNKATASISSMAASISSTAAATMSMSSLGPMTMTAGASISMTAGGAITITTPGLLAITAGTMTLTTTLGPITMTTPITGPKPIP</sequence>
<feature type="domain" description="Gp5/Type VI secretion system Vgr protein OB-fold" evidence="1">
    <location>
        <begin position="386"/>
        <end position="459"/>
    </location>
</feature>
<dbReference type="SUPFAM" id="SSF69349">
    <property type="entry name" value="Phage fibre proteins"/>
    <property type="match status" value="1"/>
</dbReference>
<proteinExistence type="predicted"/>
<evidence type="ECO:0000259" key="1">
    <source>
        <dbReference type="Pfam" id="PF04717"/>
    </source>
</evidence>
<dbReference type="Gene3D" id="2.40.50.230">
    <property type="entry name" value="Gp5 N-terminal domain"/>
    <property type="match status" value="1"/>
</dbReference>
<dbReference type="Pfam" id="PF05954">
    <property type="entry name" value="Phage_GPD"/>
    <property type="match status" value="1"/>
</dbReference>
<reference evidence="2" key="2">
    <citation type="journal article" date="2019" name="Genome Biol. Evol.">
        <title>Day and night: Metabolic profiles and evolutionary relationships of six axenic non-marine cyanobacteria.</title>
        <authorList>
            <person name="Will S.E."/>
            <person name="Henke P."/>
            <person name="Boedeker C."/>
            <person name="Huang S."/>
            <person name="Brinkmann H."/>
            <person name="Rohde M."/>
            <person name="Jarek M."/>
            <person name="Friedl T."/>
            <person name="Seufert S."/>
            <person name="Schumacher M."/>
            <person name="Overmann J."/>
            <person name="Neumann-Schaal M."/>
            <person name="Petersen J."/>
        </authorList>
    </citation>
    <scope>NUCLEOTIDE SEQUENCE [LARGE SCALE GENOMIC DNA]</scope>
    <source>
        <strain evidence="2">PCC 7102</strain>
    </source>
</reference>
<reference evidence="2" key="1">
    <citation type="submission" date="2018-12" db="EMBL/GenBank/DDBJ databases">
        <authorList>
            <person name="Will S."/>
            <person name="Neumann-Schaal M."/>
            <person name="Henke P."/>
        </authorList>
    </citation>
    <scope>NUCLEOTIDE SEQUENCE</scope>
    <source>
        <strain evidence="2">PCC 7102</strain>
    </source>
</reference>
<dbReference type="EMBL" id="RSCL01000073">
    <property type="protein sequence ID" value="RUS92557.1"/>
    <property type="molecule type" value="Genomic_DNA"/>
</dbReference>
<protein>
    <submittedName>
        <fullName evidence="2">Type IV secretion protein Rhs</fullName>
    </submittedName>
</protein>
<evidence type="ECO:0000313" key="3">
    <source>
        <dbReference type="Proteomes" id="UP000271624"/>
    </source>
</evidence>
<gene>
    <name evidence="2" type="ORF">DSM106972_098730</name>
</gene>
<dbReference type="InterPro" id="IPR037026">
    <property type="entry name" value="Vgr_OB-fold_dom_sf"/>
</dbReference>
<evidence type="ECO:0000313" key="2">
    <source>
        <dbReference type="EMBL" id="RUS92557.1"/>
    </source>
</evidence>
<dbReference type="SUPFAM" id="SSF69279">
    <property type="entry name" value="Phage tail proteins"/>
    <property type="match status" value="1"/>
</dbReference>
<dbReference type="Proteomes" id="UP000271624">
    <property type="component" value="Unassembled WGS sequence"/>
</dbReference>
<dbReference type="NCBIfam" id="NF033848">
    <property type="entry name" value="VgrG_rel"/>
    <property type="match status" value="1"/>
</dbReference>
<comment type="caution">
    <text evidence="2">The sequence shown here is derived from an EMBL/GenBank/DDBJ whole genome shotgun (WGS) entry which is preliminary data.</text>
</comment>
<accession>A0A3S1AHV1</accession>
<dbReference type="InterPro" id="IPR047702">
    <property type="entry name" value="VgrG-rel"/>
</dbReference>